<accession>A0ABV3AKE6</accession>
<protein>
    <recommendedName>
        <fullName evidence="3">Tetratricopeptide repeat protein</fullName>
    </recommendedName>
</protein>
<evidence type="ECO:0000313" key="1">
    <source>
        <dbReference type="EMBL" id="MEU5712421.1"/>
    </source>
</evidence>
<dbReference type="EMBL" id="JBFAEG010000036">
    <property type="protein sequence ID" value="MEU5712421.1"/>
    <property type="molecule type" value="Genomic_DNA"/>
</dbReference>
<evidence type="ECO:0008006" key="3">
    <source>
        <dbReference type="Google" id="ProtNLM"/>
    </source>
</evidence>
<organism evidence="1 2">
    <name type="scientific">Streptomyces flaveolus</name>
    <dbReference type="NCBI Taxonomy" id="67297"/>
    <lineage>
        <taxon>Bacteria</taxon>
        <taxon>Bacillati</taxon>
        <taxon>Actinomycetota</taxon>
        <taxon>Actinomycetes</taxon>
        <taxon>Kitasatosporales</taxon>
        <taxon>Streptomycetaceae</taxon>
        <taxon>Streptomyces</taxon>
    </lineage>
</organism>
<evidence type="ECO:0000313" key="2">
    <source>
        <dbReference type="Proteomes" id="UP001551011"/>
    </source>
</evidence>
<dbReference type="RefSeq" id="WP_053212414.1">
    <property type="nucleotide sequence ID" value="NZ_JBEXDP010000124.1"/>
</dbReference>
<comment type="caution">
    <text evidence="1">The sequence shown here is derived from an EMBL/GenBank/DDBJ whole genome shotgun (WGS) entry which is preliminary data.</text>
</comment>
<proteinExistence type="predicted"/>
<reference evidence="1 2" key="1">
    <citation type="submission" date="2024-06" db="EMBL/GenBank/DDBJ databases">
        <title>The Natural Products Discovery Center: Release of the First 8490 Sequenced Strains for Exploring Actinobacteria Biosynthetic Diversity.</title>
        <authorList>
            <person name="Kalkreuter E."/>
            <person name="Kautsar S.A."/>
            <person name="Yang D."/>
            <person name="Bader C.D."/>
            <person name="Teijaro C.N."/>
            <person name="Fluegel L."/>
            <person name="Davis C.M."/>
            <person name="Simpson J.R."/>
            <person name="Lauterbach L."/>
            <person name="Steele A.D."/>
            <person name="Gui C."/>
            <person name="Meng S."/>
            <person name="Li G."/>
            <person name="Viehrig K."/>
            <person name="Ye F."/>
            <person name="Su P."/>
            <person name="Kiefer A.F."/>
            <person name="Nichols A."/>
            <person name="Cepeda A.J."/>
            <person name="Yan W."/>
            <person name="Fan B."/>
            <person name="Jiang Y."/>
            <person name="Adhikari A."/>
            <person name="Zheng C.-J."/>
            <person name="Schuster L."/>
            <person name="Cowan T.M."/>
            <person name="Smanski M.J."/>
            <person name="Chevrette M.G."/>
            <person name="De Carvalho L.P.S."/>
            <person name="Shen B."/>
        </authorList>
    </citation>
    <scope>NUCLEOTIDE SEQUENCE [LARGE SCALE GENOMIC DNA]</scope>
    <source>
        <strain evidence="1 2">NPDC020594</strain>
    </source>
</reference>
<sequence length="61" mass="6987">MDDIESRMADAHRCEEEGDYRQAARLHNQLGLDIQRLHGRFDSRALDAFEGVARSIRKSTA</sequence>
<gene>
    <name evidence="1" type="ORF">AB0H04_37210</name>
</gene>
<keyword evidence="2" id="KW-1185">Reference proteome</keyword>
<name>A0ABV3AKE6_9ACTN</name>
<dbReference type="Proteomes" id="UP001551011">
    <property type="component" value="Unassembled WGS sequence"/>
</dbReference>